<accession>A0ABP8MF71</accession>
<proteinExistence type="predicted"/>
<evidence type="ECO:0000313" key="2">
    <source>
        <dbReference type="Proteomes" id="UP001501175"/>
    </source>
</evidence>
<dbReference type="Proteomes" id="UP001501175">
    <property type="component" value="Unassembled WGS sequence"/>
</dbReference>
<reference evidence="2" key="1">
    <citation type="journal article" date="2019" name="Int. J. Syst. Evol. Microbiol.">
        <title>The Global Catalogue of Microorganisms (GCM) 10K type strain sequencing project: providing services to taxonomists for standard genome sequencing and annotation.</title>
        <authorList>
            <consortium name="The Broad Institute Genomics Platform"/>
            <consortium name="The Broad Institute Genome Sequencing Center for Infectious Disease"/>
            <person name="Wu L."/>
            <person name="Ma J."/>
        </authorList>
    </citation>
    <scope>NUCLEOTIDE SEQUENCE [LARGE SCALE GENOMIC DNA]</scope>
    <source>
        <strain evidence="2">JCM 17927</strain>
    </source>
</reference>
<name>A0ABP8MF71_9BACT</name>
<keyword evidence="2" id="KW-1185">Reference proteome</keyword>
<organism evidence="1 2">
    <name type="scientific">Nibrella saemangeumensis</name>
    <dbReference type="NCBI Taxonomy" id="1084526"/>
    <lineage>
        <taxon>Bacteria</taxon>
        <taxon>Pseudomonadati</taxon>
        <taxon>Bacteroidota</taxon>
        <taxon>Cytophagia</taxon>
        <taxon>Cytophagales</taxon>
        <taxon>Spirosomataceae</taxon>
        <taxon>Nibrella</taxon>
    </lineage>
</organism>
<dbReference type="RefSeq" id="WP_345240570.1">
    <property type="nucleotide sequence ID" value="NZ_BAABHD010000005.1"/>
</dbReference>
<dbReference type="EMBL" id="BAABHD010000005">
    <property type="protein sequence ID" value="GAA4448685.1"/>
    <property type="molecule type" value="Genomic_DNA"/>
</dbReference>
<protein>
    <submittedName>
        <fullName evidence="1">Uncharacterized protein</fullName>
    </submittedName>
</protein>
<comment type="caution">
    <text evidence="1">The sequence shown here is derived from an EMBL/GenBank/DDBJ whole genome shotgun (WGS) entry which is preliminary data.</text>
</comment>
<gene>
    <name evidence="1" type="ORF">GCM10023189_06920</name>
</gene>
<sequence length="149" mass="17012">MDKAEWYKHLFNRIDVAIENLYFFEAAFIAYGIIEDRLTSMLRQLELDEKYGVGKKINAIVKEKSTALEAAFGLKGWDGGKYTSLGLLGEVLKWGELYRNPLQHILGDPRHYHATFGGFHIQNTKDLAVEGRLVARNLSSAVMRFKKMS</sequence>
<evidence type="ECO:0000313" key="1">
    <source>
        <dbReference type="EMBL" id="GAA4448685.1"/>
    </source>
</evidence>